<dbReference type="AlphaFoldDB" id="A0A1S8X847"/>
<dbReference type="GO" id="GO:0006364">
    <property type="term" value="P:rRNA processing"/>
    <property type="evidence" value="ECO:0007669"/>
    <property type="project" value="UniProtKB-KW"/>
</dbReference>
<comment type="similarity">
    <text evidence="2">Belongs to the NAF1 family.</text>
</comment>
<evidence type="ECO:0000256" key="1">
    <source>
        <dbReference type="ARBA" id="ARBA00004123"/>
    </source>
</evidence>
<dbReference type="GO" id="GO:0003723">
    <property type="term" value="F:RNA binding"/>
    <property type="evidence" value="ECO:0007669"/>
    <property type="project" value="UniProtKB-KW"/>
</dbReference>
<evidence type="ECO:0000256" key="4">
    <source>
        <dbReference type="ARBA" id="ARBA00022517"/>
    </source>
</evidence>
<keyword evidence="7" id="KW-0694">RNA-binding</keyword>
<name>A0A1S8X847_OPIVI</name>
<dbReference type="InterPro" id="IPR038664">
    <property type="entry name" value="Gar1/Naf1_Cbf5-bd_sf"/>
</dbReference>
<feature type="compositionally biased region" description="Polar residues" evidence="9">
    <location>
        <begin position="209"/>
        <end position="227"/>
    </location>
</feature>
<evidence type="ECO:0000256" key="5">
    <source>
        <dbReference type="ARBA" id="ARBA00022552"/>
    </source>
</evidence>
<evidence type="ECO:0000256" key="2">
    <source>
        <dbReference type="ARBA" id="ARBA00009801"/>
    </source>
</evidence>
<sequence>MNIPLALGEWVTKNCSWLLHERLSIRLSGLLRQEPSSWDKVHLEAEIVKPSVMDSHCESSSDEDTSSSELEAPPPPRPVEKLIFIVKKKPPLFTVFPDYVPKIPERVSPRCQLEPLGKVTSVVDGCVIIQADASAPVMDTGSALFLEGGEPLGEVYETFGPVSKPRYIVVLPNSLCLINTNTSKSRGKSHRRRHPVTEVVVLDSDLEQEAQTTGSSPNLPTNQANDTTMDENLSSVTDLLERNPCDASLHEGMQLCANTNDTPGDHDDIPAKGLQQCPDNNLTLDGSNNITSTDNCSPDACIDAACPSVSVEDTVYYVKDNPELSIPVFYSQLVQMKGSDASWVGDTEPPPEELEFSDDEQERLHKRAVRAKRRMPATENDTTAAIATSASQTQANRLTRKSRPTRPANKGFPAGRNSTISERSSNAVTGSPEFSPVFQPFGVHAPPFTAPLPSQPFFSPASVSFNQPPSLPPFSQPGPFSASQSCSPPFCSRPASAYVQTSPRPFTAWPRFSPDSMGAIQSLDVAADWPLSAYRNPVMISPPLWFGQVRTEYPISATTHGIQSVTQASHNAPSQWTLPPPAFARHSFSTDSLSFPTCPGAQRMMPNPLPAHARINTNVAPGMTLNECFYPPRGTRVSADGQPITSSFARKSIDTFVGAGFM</sequence>
<keyword evidence="8" id="KW-0539">Nucleus</keyword>
<reference evidence="10 11" key="1">
    <citation type="submission" date="2015-03" db="EMBL/GenBank/DDBJ databases">
        <title>Draft genome of the nematode, Opisthorchis viverrini.</title>
        <authorList>
            <person name="Mitreva M."/>
        </authorList>
    </citation>
    <scope>NUCLEOTIDE SEQUENCE [LARGE SCALE GENOMIC DNA]</scope>
    <source>
        <strain evidence="10">Khon Kaen</strain>
    </source>
</reference>
<keyword evidence="4" id="KW-0690">Ribosome biogenesis</keyword>
<dbReference type="GO" id="GO:0005732">
    <property type="term" value="C:sno(s)RNA-containing ribonucleoprotein complex"/>
    <property type="evidence" value="ECO:0007669"/>
    <property type="project" value="InterPro"/>
</dbReference>
<evidence type="ECO:0000313" key="11">
    <source>
        <dbReference type="Proteomes" id="UP000243686"/>
    </source>
</evidence>
<dbReference type="Proteomes" id="UP000243686">
    <property type="component" value="Unassembled WGS sequence"/>
</dbReference>
<dbReference type="PANTHER" id="PTHR31633:SF1">
    <property type="entry name" value="H_ACA RIBONUCLEOPROTEIN COMPLEX NON-CORE SUBUNIT NAF1"/>
    <property type="match status" value="1"/>
</dbReference>
<feature type="region of interest" description="Disordered" evidence="9">
    <location>
        <begin position="53"/>
        <end position="75"/>
    </location>
</feature>
<feature type="region of interest" description="Disordered" evidence="9">
    <location>
        <begin position="388"/>
        <end position="431"/>
    </location>
</feature>
<protein>
    <recommendedName>
        <fullName evidence="3">H/ACA ribonucleoprotein complex non-core subunit NAF1</fullName>
    </recommendedName>
</protein>
<dbReference type="PANTHER" id="PTHR31633">
    <property type="entry name" value="H/ACA RIBONUCLEOPROTEIN COMPLEX NON-CORE SUBUNIT NAF1"/>
    <property type="match status" value="1"/>
</dbReference>
<organism evidence="10 11">
    <name type="scientific">Opisthorchis viverrini</name>
    <name type="common">Southeast Asian liver fluke</name>
    <dbReference type="NCBI Taxonomy" id="6198"/>
    <lineage>
        <taxon>Eukaryota</taxon>
        <taxon>Metazoa</taxon>
        <taxon>Spiralia</taxon>
        <taxon>Lophotrochozoa</taxon>
        <taxon>Platyhelminthes</taxon>
        <taxon>Trematoda</taxon>
        <taxon>Digenea</taxon>
        <taxon>Opisthorchiida</taxon>
        <taxon>Opisthorchiata</taxon>
        <taxon>Opisthorchiidae</taxon>
        <taxon>Opisthorchis</taxon>
    </lineage>
</organism>
<proteinExistence type="inferred from homology"/>
<keyword evidence="6" id="KW-0597">Phosphoprotein</keyword>
<dbReference type="GO" id="GO:0005634">
    <property type="term" value="C:nucleus"/>
    <property type="evidence" value="ECO:0007669"/>
    <property type="project" value="UniProtKB-SubCell"/>
</dbReference>
<evidence type="ECO:0000256" key="9">
    <source>
        <dbReference type="SAM" id="MobiDB-lite"/>
    </source>
</evidence>
<dbReference type="InterPro" id="IPR007504">
    <property type="entry name" value="H/ACA_rnp_Gar1/Naf1"/>
</dbReference>
<dbReference type="InterPro" id="IPR009000">
    <property type="entry name" value="Transl_B-barrel_sf"/>
</dbReference>
<dbReference type="GO" id="GO:0001522">
    <property type="term" value="P:pseudouridine synthesis"/>
    <property type="evidence" value="ECO:0007669"/>
    <property type="project" value="InterPro"/>
</dbReference>
<evidence type="ECO:0000256" key="7">
    <source>
        <dbReference type="ARBA" id="ARBA00022884"/>
    </source>
</evidence>
<gene>
    <name evidence="10" type="ORF">X801_01174</name>
</gene>
<dbReference type="EMBL" id="KV891650">
    <property type="protein sequence ID" value="OON22925.1"/>
    <property type="molecule type" value="Genomic_DNA"/>
</dbReference>
<evidence type="ECO:0000256" key="3">
    <source>
        <dbReference type="ARBA" id="ARBA00021438"/>
    </source>
</evidence>
<keyword evidence="5" id="KW-0698">rRNA processing</keyword>
<evidence type="ECO:0000256" key="6">
    <source>
        <dbReference type="ARBA" id="ARBA00022553"/>
    </source>
</evidence>
<dbReference type="GO" id="GO:0000493">
    <property type="term" value="P:box H/ACA snoRNP assembly"/>
    <property type="evidence" value="ECO:0007669"/>
    <property type="project" value="InterPro"/>
</dbReference>
<evidence type="ECO:0000256" key="8">
    <source>
        <dbReference type="ARBA" id="ARBA00023242"/>
    </source>
</evidence>
<dbReference type="InterPro" id="IPR040309">
    <property type="entry name" value="Naf1"/>
</dbReference>
<feature type="compositionally biased region" description="Polar residues" evidence="9">
    <location>
        <begin position="416"/>
        <end position="429"/>
    </location>
</feature>
<dbReference type="SUPFAM" id="SSF50447">
    <property type="entry name" value="Translation proteins"/>
    <property type="match status" value="1"/>
</dbReference>
<evidence type="ECO:0000313" key="10">
    <source>
        <dbReference type="EMBL" id="OON22925.1"/>
    </source>
</evidence>
<feature type="compositionally biased region" description="Acidic residues" evidence="9">
    <location>
        <begin position="349"/>
        <end position="361"/>
    </location>
</feature>
<feature type="non-terminal residue" evidence="10">
    <location>
        <position position="662"/>
    </location>
</feature>
<dbReference type="Gene3D" id="2.40.10.230">
    <property type="entry name" value="Probable tRNA pseudouridine synthase domain"/>
    <property type="match status" value="1"/>
</dbReference>
<feature type="region of interest" description="Disordered" evidence="9">
    <location>
        <begin position="341"/>
        <end position="361"/>
    </location>
</feature>
<keyword evidence="11" id="KW-1185">Reference proteome</keyword>
<dbReference type="Pfam" id="PF04410">
    <property type="entry name" value="Gar1"/>
    <property type="match status" value="1"/>
</dbReference>
<accession>A0A1S8X847</accession>
<feature type="region of interest" description="Disordered" evidence="9">
    <location>
        <begin position="204"/>
        <end position="227"/>
    </location>
</feature>
<comment type="subcellular location">
    <subcellularLocation>
        <location evidence="1">Nucleus</location>
    </subcellularLocation>
</comment>